<feature type="region of interest" description="Disordered" evidence="1">
    <location>
        <begin position="195"/>
        <end position="215"/>
    </location>
</feature>
<evidence type="ECO:0000313" key="3">
    <source>
        <dbReference type="Proteomes" id="UP001249851"/>
    </source>
</evidence>
<reference evidence="2" key="2">
    <citation type="journal article" date="2023" name="Science">
        <title>Genomic signatures of disease resistance in endangered staghorn corals.</title>
        <authorList>
            <person name="Vollmer S.V."/>
            <person name="Selwyn J.D."/>
            <person name="Despard B.A."/>
            <person name="Roesel C.L."/>
        </authorList>
    </citation>
    <scope>NUCLEOTIDE SEQUENCE</scope>
    <source>
        <strain evidence="2">K2</strain>
    </source>
</reference>
<dbReference type="Proteomes" id="UP001249851">
    <property type="component" value="Unassembled WGS sequence"/>
</dbReference>
<dbReference type="AlphaFoldDB" id="A0AAD9V2T0"/>
<feature type="compositionally biased region" description="Acidic residues" evidence="1">
    <location>
        <begin position="157"/>
        <end position="170"/>
    </location>
</feature>
<protein>
    <submittedName>
        <fullName evidence="2">Uncharacterized protein</fullName>
    </submittedName>
</protein>
<organism evidence="2 3">
    <name type="scientific">Acropora cervicornis</name>
    <name type="common">Staghorn coral</name>
    <dbReference type="NCBI Taxonomy" id="6130"/>
    <lineage>
        <taxon>Eukaryota</taxon>
        <taxon>Metazoa</taxon>
        <taxon>Cnidaria</taxon>
        <taxon>Anthozoa</taxon>
        <taxon>Hexacorallia</taxon>
        <taxon>Scleractinia</taxon>
        <taxon>Astrocoeniina</taxon>
        <taxon>Acroporidae</taxon>
        <taxon>Acropora</taxon>
    </lineage>
</organism>
<accession>A0AAD9V2T0</accession>
<evidence type="ECO:0000313" key="2">
    <source>
        <dbReference type="EMBL" id="KAK2558665.1"/>
    </source>
</evidence>
<dbReference type="EMBL" id="JARQWQ010000043">
    <property type="protein sequence ID" value="KAK2558665.1"/>
    <property type="molecule type" value="Genomic_DNA"/>
</dbReference>
<comment type="caution">
    <text evidence="2">The sequence shown here is derived from an EMBL/GenBank/DDBJ whole genome shotgun (WGS) entry which is preliminary data.</text>
</comment>
<reference evidence="2" key="1">
    <citation type="journal article" date="2023" name="G3 (Bethesda)">
        <title>Whole genome assembly and annotation of the endangered Caribbean coral Acropora cervicornis.</title>
        <authorList>
            <person name="Selwyn J.D."/>
            <person name="Vollmer S.V."/>
        </authorList>
    </citation>
    <scope>NUCLEOTIDE SEQUENCE</scope>
    <source>
        <strain evidence="2">K2</strain>
    </source>
</reference>
<proteinExistence type="predicted"/>
<gene>
    <name evidence="2" type="ORF">P5673_018864</name>
</gene>
<name>A0AAD9V2T0_ACRCE</name>
<feature type="region of interest" description="Disordered" evidence="1">
    <location>
        <begin position="156"/>
        <end position="175"/>
    </location>
</feature>
<keyword evidence="3" id="KW-1185">Reference proteome</keyword>
<evidence type="ECO:0000256" key="1">
    <source>
        <dbReference type="SAM" id="MobiDB-lite"/>
    </source>
</evidence>
<sequence length="215" mass="24651">MEVYGLPESRRQVAFYTTLLARYAYWRNVHGLLNDGESAKSHEPRAYRAEEEQEFNSLIEKIVMQCTASPHRTRSFFIPKATMKTKRKCGDVFGFKVSKAMKFIGSHEREQALKTFVTTLNLGCVGRLTFLTVGQCAGFLHIQRLLLPKELLRKMDEDDSEEEKETESCEELPPVLLDCQHDSSKLHSMDMDFLTDPQNAHPFKQTEAAVDEAEN</sequence>